<keyword evidence="3" id="KW-1185">Reference proteome</keyword>
<feature type="region of interest" description="Disordered" evidence="1">
    <location>
        <begin position="1"/>
        <end position="21"/>
    </location>
</feature>
<name>A0ABP4REN6_9ACTN</name>
<proteinExistence type="predicted"/>
<comment type="caution">
    <text evidence="2">The sequence shown here is derived from an EMBL/GenBank/DDBJ whole genome shotgun (WGS) entry which is preliminary data.</text>
</comment>
<sequence>MHRALDGDGEHGQSQQVAHRTPLGHAAHSLTLLLVCEYTAASIYSARAVRGSAYGMGGGQE</sequence>
<evidence type="ECO:0000313" key="2">
    <source>
        <dbReference type="EMBL" id="GAA1649211.1"/>
    </source>
</evidence>
<dbReference type="EMBL" id="BAAAMU010000041">
    <property type="protein sequence ID" value="GAA1649211.1"/>
    <property type="molecule type" value="Genomic_DNA"/>
</dbReference>
<accession>A0ABP4REN6</accession>
<evidence type="ECO:0000256" key="1">
    <source>
        <dbReference type="SAM" id="MobiDB-lite"/>
    </source>
</evidence>
<dbReference type="Proteomes" id="UP001500064">
    <property type="component" value="Unassembled WGS sequence"/>
</dbReference>
<organism evidence="2 3">
    <name type="scientific">Nonomuraea maheshkhaliensis</name>
    <dbReference type="NCBI Taxonomy" id="419590"/>
    <lineage>
        <taxon>Bacteria</taxon>
        <taxon>Bacillati</taxon>
        <taxon>Actinomycetota</taxon>
        <taxon>Actinomycetes</taxon>
        <taxon>Streptosporangiales</taxon>
        <taxon>Streptosporangiaceae</taxon>
        <taxon>Nonomuraea</taxon>
    </lineage>
</organism>
<protein>
    <submittedName>
        <fullName evidence="2">Uncharacterized protein</fullName>
    </submittedName>
</protein>
<reference evidence="3" key="1">
    <citation type="journal article" date="2019" name="Int. J. Syst. Evol. Microbiol.">
        <title>The Global Catalogue of Microorganisms (GCM) 10K type strain sequencing project: providing services to taxonomists for standard genome sequencing and annotation.</title>
        <authorList>
            <consortium name="The Broad Institute Genomics Platform"/>
            <consortium name="The Broad Institute Genome Sequencing Center for Infectious Disease"/>
            <person name="Wu L."/>
            <person name="Ma J."/>
        </authorList>
    </citation>
    <scope>NUCLEOTIDE SEQUENCE [LARGE SCALE GENOMIC DNA]</scope>
    <source>
        <strain evidence="3">JCM 13929</strain>
    </source>
</reference>
<evidence type="ECO:0000313" key="3">
    <source>
        <dbReference type="Proteomes" id="UP001500064"/>
    </source>
</evidence>
<gene>
    <name evidence="2" type="ORF">GCM10009733_052860</name>
</gene>
<feature type="compositionally biased region" description="Basic and acidic residues" evidence="1">
    <location>
        <begin position="1"/>
        <end position="11"/>
    </location>
</feature>